<dbReference type="RefSeq" id="WP_143912976.1">
    <property type="nucleotide sequence ID" value="NZ_VLNT01000005.1"/>
</dbReference>
<dbReference type="AlphaFoldDB" id="A0A554SB82"/>
<evidence type="ECO:0000313" key="2">
    <source>
        <dbReference type="EMBL" id="TSD63604.1"/>
    </source>
</evidence>
<dbReference type="InterPro" id="IPR036390">
    <property type="entry name" value="WH_DNA-bd_sf"/>
</dbReference>
<evidence type="ECO:0000259" key="1">
    <source>
        <dbReference type="PROSITE" id="PS50995"/>
    </source>
</evidence>
<evidence type="ECO:0000313" key="3">
    <source>
        <dbReference type="Proteomes" id="UP000316988"/>
    </source>
</evidence>
<name>A0A554SB82_9ACTN</name>
<proteinExistence type="predicted"/>
<dbReference type="PANTHER" id="PTHR33164:SF99">
    <property type="entry name" value="MARR FAMILY REGULATORY PROTEIN"/>
    <property type="match status" value="1"/>
</dbReference>
<dbReference type="PANTHER" id="PTHR33164">
    <property type="entry name" value="TRANSCRIPTIONAL REGULATOR, MARR FAMILY"/>
    <property type="match status" value="1"/>
</dbReference>
<dbReference type="InterPro" id="IPR039422">
    <property type="entry name" value="MarR/SlyA-like"/>
</dbReference>
<dbReference type="PRINTS" id="PR00598">
    <property type="entry name" value="HTHMARR"/>
</dbReference>
<dbReference type="InterPro" id="IPR036388">
    <property type="entry name" value="WH-like_DNA-bd_sf"/>
</dbReference>
<feature type="domain" description="HTH marR-type" evidence="1">
    <location>
        <begin position="23"/>
        <end position="159"/>
    </location>
</feature>
<protein>
    <submittedName>
        <fullName evidence="2">MarR family transcriptional regulator</fullName>
    </submittedName>
</protein>
<dbReference type="Proteomes" id="UP000316988">
    <property type="component" value="Unassembled WGS sequence"/>
</dbReference>
<organism evidence="2 3">
    <name type="scientific">Aeromicrobium piscarium</name>
    <dbReference type="NCBI Taxonomy" id="2590901"/>
    <lineage>
        <taxon>Bacteria</taxon>
        <taxon>Bacillati</taxon>
        <taxon>Actinomycetota</taxon>
        <taxon>Actinomycetes</taxon>
        <taxon>Propionibacteriales</taxon>
        <taxon>Nocardioidaceae</taxon>
        <taxon>Aeromicrobium</taxon>
    </lineage>
</organism>
<reference evidence="2 3" key="1">
    <citation type="submission" date="2019-07" db="EMBL/GenBank/DDBJ databases">
        <authorList>
            <person name="Zhao L.H."/>
        </authorList>
    </citation>
    <scope>NUCLEOTIDE SEQUENCE [LARGE SCALE GENOMIC DNA]</scope>
    <source>
        <strain evidence="2 3">Co35</strain>
    </source>
</reference>
<dbReference type="PROSITE" id="PS50995">
    <property type="entry name" value="HTH_MARR_2"/>
    <property type="match status" value="1"/>
</dbReference>
<dbReference type="OrthoDB" id="8635520at2"/>
<dbReference type="GO" id="GO:0006950">
    <property type="term" value="P:response to stress"/>
    <property type="evidence" value="ECO:0007669"/>
    <property type="project" value="TreeGrafter"/>
</dbReference>
<dbReference type="InterPro" id="IPR000835">
    <property type="entry name" value="HTH_MarR-typ"/>
</dbReference>
<sequence length="166" mass="18376">MSERSAGLELTEVNETPWLSRQQQEIWRSFLGGSTVLMDQLDRDLRREHGLSMSEYEILVRLSEAPARSIRMAELAALVAHSRSRITHTIARLEKAGIVARDQCSTDGRGVTATLTDHGFGVLAHAAHTHVRGVHTYLLGNSTPEEFAALGRIMERISAQLGGRTF</sequence>
<dbReference type="EMBL" id="VLNT01000005">
    <property type="protein sequence ID" value="TSD63604.1"/>
    <property type="molecule type" value="Genomic_DNA"/>
</dbReference>
<accession>A0A554SB82</accession>
<dbReference type="SMART" id="SM00347">
    <property type="entry name" value="HTH_MARR"/>
    <property type="match status" value="1"/>
</dbReference>
<comment type="caution">
    <text evidence="2">The sequence shown here is derived from an EMBL/GenBank/DDBJ whole genome shotgun (WGS) entry which is preliminary data.</text>
</comment>
<gene>
    <name evidence="2" type="ORF">FNM00_08295</name>
</gene>
<keyword evidence="3" id="KW-1185">Reference proteome</keyword>
<dbReference type="Pfam" id="PF01047">
    <property type="entry name" value="MarR"/>
    <property type="match status" value="1"/>
</dbReference>
<dbReference type="Gene3D" id="1.10.10.10">
    <property type="entry name" value="Winged helix-like DNA-binding domain superfamily/Winged helix DNA-binding domain"/>
    <property type="match status" value="1"/>
</dbReference>
<dbReference type="GO" id="GO:0003700">
    <property type="term" value="F:DNA-binding transcription factor activity"/>
    <property type="evidence" value="ECO:0007669"/>
    <property type="project" value="InterPro"/>
</dbReference>
<dbReference type="SUPFAM" id="SSF46785">
    <property type="entry name" value="Winged helix' DNA-binding domain"/>
    <property type="match status" value="1"/>
</dbReference>